<accession>A0A0L6UY64</accession>
<keyword evidence="3" id="KW-1185">Reference proteome</keyword>
<organism evidence="2 3">
    <name type="scientific">Puccinia sorghi</name>
    <dbReference type="NCBI Taxonomy" id="27349"/>
    <lineage>
        <taxon>Eukaryota</taxon>
        <taxon>Fungi</taxon>
        <taxon>Dikarya</taxon>
        <taxon>Basidiomycota</taxon>
        <taxon>Pucciniomycotina</taxon>
        <taxon>Pucciniomycetes</taxon>
        <taxon>Pucciniales</taxon>
        <taxon>Pucciniaceae</taxon>
        <taxon>Puccinia</taxon>
    </lineage>
</organism>
<feature type="transmembrane region" description="Helical" evidence="1">
    <location>
        <begin position="59"/>
        <end position="85"/>
    </location>
</feature>
<name>A0A0L6UY64_9BASI</name>
<dbReference type="AlphaFoldDB" id="A0A0L6UY64"/>
<dbReference type="Proteomes" id="UP000037035">
    <property type="component" value="Unassembled WGS sequence"/>
</dbReference>
<dbReference type="VEuPathDB" id="FungiDB:VP01_3228g3"/>
<gene>
    <name evidence="2" type="ORF">VP01_3228g3</name>
</gene>
<reference evidence="2 3" key="1">
    <citation type="submission" date="2015-08" db="EMBL/GenBank/DDBJ databases">
        <title>Next Generation Sequencing and Analysis of the Genome of Puccinia sorghi L Schw, the Causal Agent of Maize Common Rust.</title>
        <authorList>
            <person name="Rochi L."/>
            <person name="Burguener G."/>
            <person name="Darino M."/>
            <person name="Turjanski A."/>
            <person name="Kreff E."/>
            <person name="Dieguez M.J."/>
            <person name="Sacco F."/>
        </authorList>
    </citation>
    <scope>NUCLEOTIDE SEQUENCE [LARGE SCALE GENOMIC DNA]</scope>
    <source>
        <strain evidence="2 3">RO10H11247</strain>
    </source>
</reference>
<evidence type="ECO:0000256" key="1">
    <source>
        <dbReference type="SAM" id="Phobius"/>
    </source>
</evidence>
<evidence type="ECO:0000313" key="3">
    <source>
        <dbReference type="Proteomes" id="UP000037035"/>
    </source>
</evidence>
<feature type="transmembrane region" description="Helical" evidence="1">
    <location>
        <begin position="516"/>
        <end position="542"/>
    </location>
</feature>
<protein>
    <submittedName>
        <fullName evidence="2">Uncharacterized protein</fullName>
    </submittedName>
</protein>
<dbReference type="EMBL" id="LAVV01008200">
    <property type="protein sequence ID" value="KNZ53486.1"/>
    <property type="molecule type" value="Genomic_DNA"/>
</dbReference>
<proteinExistence type="predicted"/>
<sequence>MFKKIVILRALHLWARLGILGLRIAVLFVTARLFGLLLLTANMLAVSVLPWLGMRAVDLVTILSFSTTVFFSADSVAGVLFSVIIHIRMSHYELWPVDHVGTHLDVALACCSSTGSFCLRILGWTGALLHGILGWTGALFFTAFWPGGELIFWNFSTVSARRFLDWKLGKAMVQGFNCAGAKLEVAEVHRLTIVRENSMTRAELLGGSAIHRTTVSLSWLSRKHIFLRITEQLTSATSHLAFFYVALTLETWGAHRCLRLFRQVRPLTSLVTPQSTLVRIPMTPACPARALLWAALLGVLTVQAVLGACRLCRPEHATEVSMTPATCGLSWGCPVQGHVHGYCYSDVMKIRYRCTSCFGEWEETVPQTTTNVKGIFVTTQQSIKIISDSNYANIENFQHHIFVTAQKLHQNYFRFQLLQYYSPLASHLGLAMQNFLFISCYMSYHTQHYNNYSQFPTSYLINHTTFHHNYFRFTFPQPKINDSFDLRYLILSSKFTISPWNELISKKFIRNCLRHYIYTFSIQYPLLAFYLNFLFSVCIYFLKICVLSLPLYGQPAFVCDLVCIHNLVNPRLCLMSIPTLLGGILPHANIPFHKPILNH</sequence>
<feature type="transmembrane region" description="Helical" evidence="1">
    <location>
        <begin position="121"/>
        <end position="145"/>
    </location>
</feature>
<keyword evidence="1" id="KW-0812">Transmembrane</keyword>
<keyword evidence="1" id="KW-0472">Membrane</keyword>
<keyword evidence="1" id="KW-1133">Transmembrane helix</keyword>
<evidence type="ECO:0000313" key="2">
    <source>
        <dbReference type="EMBL" id="KNZ53486.1"/>
    </source>
</evidence>
<comment type="caution">
    <text evidence="2">The sequence shown here is derived from an EMBL/GenBank/DDBJ whole genome shotgun (WGS) entry which is preliminary data.</text>
</comment>